<dbReference type="EMBL" id="JAYWIO010000002">
    <property type="protein sequence ID" value="KAK7281625.1"/>
    <property type="molecule type" value="Genomic_DNA"/>
</dbReference>
<dbReference type="AlphaFoldDB" id="A0AAN9FS74"/>
<comment type="similarity">
    <text evidence="1">Belongs to the peptidase C48 family.</text>
</comment>
<dbReference type="InterPro" id="IPR003653">
    <property type="entry name" value="Peptidase_C48_C"/>
</dbReference>
<name>A0AAN9FS74_CROPI</name>
<keyword evidence="7" id="KW-1185">Reference proteome</keyword>
<keyword evidence="2" id="KW-0645">Protease</keyword>
<dbReference type="SUPFAM" id="SSF54001">
    <property type="entry name" value="Cysteine proteinases"/>
    <property type="match status" value="1"/>
</dbReference>
<sequence>MGPHSRFARLECADHSTKDIKQFNLLFKPPPEIVLNSGEAQLFAYVFDTQLEFSLPPEFSEDVMKDKTLEEMESRCISIWMKLSEFLKYIYIPIEVSGHWFLMVVSLVHRCVFHLDTFVPVDEAVERRQLIIKVLNMLSQIMNSKMFGDDAVHTPPDLAAWSVVVAQGIPNMGNSYNSSAWVLDWVQMEDGCVPNPLGVLNDMQVRVKTALGIISSSHGCQIREST</sequence>
<accession>A0AAN9FS74</accession>
<gene>
    <name evidence="5" type="ORF">RIF29_09773</name>
    <name evidence="6" type="ORF">RIF29_09776</name>
</gene>
<evidence type="ECO:0000256" key="2">
    <source>
        <dbReference type="ARBA" id="ARBA00022670"/>
    </source>
</evidence>
<dbReference type="GO" id="GO:0006508">
    <property type="term" value="P:proteolysis"/>
    <property type="evidence" value="ECO:0007669"/>
    <property type="project" value="UniProtKB-KW"/>
</dbReference>
<dbReference type="Proteomes" id="UP001372338">
    <property type="component" value="Unassembled WGS sequence"/>
</dbReference>
<dbReference type="EMBL" id="JAYWIO010000002">
    <property type="protein sequence ID" value="KAK7281627.1"/>
    <property type="molecule type" value="Genomic_DNA"/>
</dbReference>
<reference evidence="6 7" key="1">
    <citation type="submission" date="2024-01" db="EMBL/GenBank/DDBJ databases">
        <title>The genomes of 5 underutilized Papilionoideae crops provide insights into root nodulation and disease resistanc.</title>
        <authorList>
            <person name="Yuan L."/>
        </authorList>
    </citation>
    <scope>NUCLEOTIDE SEQUENCE [LARGE SCALE GENOMIC DNA]</scope>
    <source>
        <strain evidence="6">ZHUSHIDOU_FW_LH</strain>
        <tissue evidence="6">Leaf</tissue>
    </source>
</reference>
<protein>
    <recommendedName>
        <fullName evidence="4">Ubiquitin-like protease family profile domain-containing protein</fullName>
    </recommendedName>
</protein>
<dbReference type="InterPro" id="IPR038765">
    <property type="entry name" value="Papain-like_cys_pep_sf"/>
</dbReference>
<evidence type="ECO:0000256" key="3">
    <source>
        <dbReference type="ARBA" id="ARBA00022801"/>
    </source>
</evidence>
<evidence type="ECO:0000313" key="6">
    <source>
        <dbReference type="EMBL" id="KAK7281627.1"/>
    </source>
</evidence>
<comment type="caution">
    <text evidence="6">The sequence shown here is derived from an EMBL/GenBank/DDBJ whole genome shotgun (WGS) entry which is preliminary data.</text>
</comment>
<dbReference type="Pfam" id="PF02902">
    <property type="entry name" value="Peptidase_C48"/>
    <property type="match status" value="1"/>
</dbReference>
<feature type="domain" description="Ubiquitin-like protease family profile" evidence="4">
    <location>
        <begin position="84"/>
        <end position="184"/>
    </location>
</feature>
<proteinExistence type="inferred from homology"/>
<keyword evidence="3" id="KW-0378">Hydrolase</keyword>
<dbReference type="Gene3D" id="3.40.395.10">
    <property type="entry name" value="Adenoviral Proteinase, Chain A"/>
    <property type="match status" value="1"/>
</dbReference>
<evidence type="ECO:0000313" key="5">
    <source>
        <dbReference type="EMBL" id="KAK7281625.1"/>
    </source>
</evidence>
<dbReference type="GO" id="GO:0008234">
    <property type="term" value="F:cysteine-type peptidase activity"/>
    <property type="evidence" value="ECO:0007669"/>
    <property type="project" value="InterPro"/>
</dbReference>
<evidence type="ECO:0000256" key="1">
    <source>
        <dbReference type="ARBA" id="ARBA00005234"/>
    </source>
</evidence>
<evidence type="ECO:0000313" key="7">
    <source>
        <dbReference type="Proteomes" id="UP001372338"/>
    </source>
</evidence>
<evidence type="ECO:0000259" key="4">
    <source>
        <dbReference type="Pfam" id="PF02902"/>
    </source>
</evidence>
<organism evidence="6 7">
    <name type="scientific">Crotalaria pallida</name>
    <name type="common">Smooth rattlebox</name>
    <name type="synonym">Crotalaria striata</name>
    <dbReference type="NCBI Taxonomy" id="3830"/>
    <lineage>
        <taxon>Eukaryota</taxon>
        <taxon>Viridiplantae</taxon>
        <taxon>Streptophyta</taxon>
        <taxon>Embryophyta</taxon>
        <taxon>Tracheophyta</taxon>
        <taxon>Spermatophyta</taxon>
        <taxon>Magnoliopsida</taxon>
        <taxon>eudicotyledons</taxon>
        <taxon>Gunneridae</taxon>
        <taxon>Pentapetalae</taxon>
        <taxon>rosids</taxon>
        <taxon>fabids</taxon>
        <taxon>Fabales</taxon>
        <taxon>Fabaceae</taxon>
        <taxon>Papilionoideae</taxon>
        <taxon>50 kb inversion clade</taxon>
        <taxon>genistoids sensu lato</taxon>
        <taxon>core genistoids</taxon>
        <taxon>Crotalarieae</taxon>
        <taxon>Crotalaria</taxon>
    </lineage>
</organism>